<proteinExistence type="predicted"/>
<dbReference type="Gene3D" id="3.40.50.720">
    <property type="entry name" value="NAD(P)-binding Rossmann-like Domain"/>
    <property type="match status" value="1"/>
</dbReference>
<dbReference type="STRING" id="101127.A0A1X2GT18"/>
<sequence>MNDKSCVDPAERHRKVAVITGVNVGGIGYGIAERLLELIPCEALVLVFACRSHTRANNVRQSFLNRYPHATIDLVTIDLNQFTSVMQACQDIQHRYHHVDYLFLNAGYLSALGLRWGSLVSLFLKSPTALMESSDATIQATGEINNDGLGKVFATNVFGHYVMIRQLESLLGNAKDHGRVIWTSSSTASSEFFTLDDWQGVKATLPYESSKWACDLLAVATNDYFMQQTLNIRSFTTSPGVVASHIGNLPLWVIYLRSLIHWLFRLFGLASQNINGYRGAMAAVFVALQPLVVLNEMLRYTSETTRWGESYVKPYVLHLEVEAAWELIDRVEHQYQALLAKSKQE</sequence>
<gene>
    <name evidence="1" type="ORF">DM01DRAFT_1332735</name>
</gene>
<name>A0A1X2GT18_9FUNG</name>
<dbReference type="InterPro" id="IPR052834">
    <property type="entry name" value="3KSR/17beta-HSD"/>
</dbReference>
<dbReference type="SUPFAM" id="SSF51735">
    <property type="entry name" value="NAD(P)-binding Rossmann-fold domains"/>
    <property type="match status" value="1"/>
</dbReference>
<dbReference type="Pfam" id="PF00106">
    <property type="entry name" value="adh_short"/>
    <property type="match status" value="1"/>
</dbReference>
<dbReference type="Proteomes" id="UP000242146">
    <property type="component" value="Unassembled WGS sequence"/>
</dbReference>
<dbReference type="GO" id="GO:0016125">
    <property type="term" value="P:sterol metabolic process"/>
    <property type="evidence" value="ECO:0007669"/>
    <property type="project" value="TreeGrafter"/>
</dbReference>
<dbReference type="GO" id="GO:0000253">
    <property type="term" value="F:3-beta-hydroxysteroid 3-dehydrogenase (NADP+) activity"/>
    <property type="evidence" value="ECO:0007669"/>
    <property type="project" value="TreeGrafter"/>
</dbReference>
<evidence type="ECO:0000313" key="2">
    <source>
        <dbReference type="Proteomes" id="UP000242146"/>
    </source>
</evidence>
<dbReference type="GO" id="GO:0005789">
    <property type="term" value="C:endoplasmic reticulum membrane"/>
    <property type="evidence" value="ECO:0007669"/>
    <property type="project" value="TreeGrafter"/>
</dbReference>
<reference evidence="1 2" key="1">
    <citation type="submission" date="2016-07" db="EMBL/GenBank/DDBJ databases">
        <title>Pervasive Adenine N6-methylation of Active Genes in Fungi.</title>
        <authorList>
            <consortium name="DOE Joint Genome Institute"/>
            <person name="Mondo S.J."/>
            <person name="Dannebaum R.O."/>
            <person name="Kuo R.C."/>
            <person name="Labutti K."/>
            <person name="Haridas S."/>
            <person name="Kuo A."/>
            <person name="Salamov A."/>
            <person name="Ahrendt S.R."/>
            <person name="Lipzen A."/>
            <person name="Sullivan W."/>
            <person name="Andreopoulos W.B."/>
            <person name="Clum A."/>
            <person name="Lindquist E."/>
            <person name="Daum C."/>
            <person name="Ramamoorthy G.K."/>
            <person name="Gryganskyi A."/>
            <person name="Culley D."/>
            <person name="Magnuson J.K."/>
            <person name="James T.Y."/>
            <person name="O'Malley M.A."/>
            <person name="Stajich J.E."/>
            <person name="Spatafora J.W."/>
            <person name="Visel A."/>
            <person name="Grigoriev I.V."/>
        </authorList>
    </citation>
    <scope>NUCLEOTIDE SEQUENCE [LARGE SCALE GENOMIC DNA]</scope>
    <source>
        <strain evidence="1 2">NRRL 3301</strain>
    </source>
</reference>
<dbReference type="EMBL" id="MCGT01000004">
    <property type="protein sequence ID" value="ORX60610.1"/>
    <property type="molecule type" value="Genomic_DNA"/>
</dbReference>
<dbReference type="OrthoDB" id="9989144at2759"/>
<protein>
    <submittedName>
        <fullName evidence="1">NAD(P)-binding protein</fullName>
    </submittedName>
</protein>
<evidence type="ECO:0000313" key="1">
    <source>
        <dbReference type="EMBL" id="ORX60610.1"/>
    </source>
</evidence>
<dbReference type="PANTHER" id="PTHR44442:SF1">
    <property type="entry name" value="3-KETO-STEROID REDUCTASE_17-BETA-HYDROXYSTEROID DEHYDROGENASE 7"/>
    <property type="match status" value="1"/>
</dbReference>
<accession>A0A1X2GT18</accession>
<dbReference type="InterPro" id="IPR002347">
    <property type="entry name" value="SDR_fam"/>
</dbReference>
<dbReference type="PANTHER" id="PTHR44442">
    <property type="entry name" value="3-KETO-STEROID REDUCTASE"/>
    <property type="match status" value="1"/>
</dbReference>
<organism evidence="1 2">
    <name type="scientific">Hesseltinella vesiculosa</name>
    <dbReference type="NCBI Taxonomy" id="101127"/>
    <lineage>
        <taxon>Eukaryota</taxon>
        <taxon>Fungi</taxon>
        <taxon>Fungi incertae sedis</taxon>
        <taxon>Mucoromycota</taxon>
        <taxon>Mucoromycotina</taxon>
        <taxon>Mucoromycetes</taxon>
        <taxon>Mucorales</taxon>
        <taxon>Cunninghamellaceae</taxon>
        <taxon>Hesseltinella</taxon>
    </lineage>
</organism>
<dbReference type="AlphaFoldDB" id="A0A1X2GT18"/>
<comment type="caution">
    <text evidence="1">The sequence shown here is derived from an EMBL/GenBank/DDBJ whole genome shotgun (WGS) entry which is preliminary data.</text>
</comment>
<dbReference type="InterPro" id="IPR036291">
    <property type="entry name" value="NAD(P)-bd_dom_sf"/>
</dbReference>
<keyword evidence="2" id="KW-1185">Reference proteome</keyword>